<evidence type="ECO:0000256" key="1">
    <source>
        <dbReference type="ARBA" id="ARBA00038308"/>
    </source>
</evidence>
<dbReference type="Proteomes" id="UP000031327">
    <property type="component" value="Unassembled WGS sequence"/>
</dbReference>
<comment type="caution">
    <text evidence="2">The sequence shown here is derived from an EMBL/GenBank/DDBJ whole genome shotgun (WGS) entry which is preliminary data.</text>
</comment>
<dbReference type="AlphaFoldDB" id="A0A0C1Q3J8"/>
<dbReference type="PANTHER" id="PTHR37528:SF1">
    <property type="entry name" value="UPF0149 PROTEIN YGFB"/>
    <property type="match status" value="1"/>
</dbReference>
<dbReference type="EMBL" id="JWIC01000010">
    <property type="protein sequence ID" value="KID55166.1"/>
    <property type="molecule type" value="Genomic_DNA"/>
</dbReference>
<accession>A0A0C1Q3J8</accession>
<dbReference type="PANTHER" id="PTHR37528">
    <property type="entry name" value="UPF0149 PROTEIN YGFB"/>
    <property type="match status" value="1"/>
</dbReference>
<evidence type="ECO:0000313" key="2">
    <source>
        <dbReference type="EMBL" id="KID55166.1"/>
    </source>
</evidence>
<dbReference type="RefSeq" id="WP_039612056.1">
    <property type="nucleotide sequence ID" value="NZ_JWIC01000010.1"/>
</dbReference>
<dbReference type="NCBIfam" id="TIGR02292">
    <property type="entry name" value="ygfB_yecA"/>
    <property type="match status" value="1"/>
</dbReference>
<dbReference type="OrthoDB" id="9783391at2"/>
<dbReference type="Pfam" id="PF03695">
    <property type="entry name" value="UPF0149"/>
    <property type="match status" value="1"/>
</dbReference>
<dbReference type="SUPFAM" id="SSF101327">
    <property type="entry name" value="YgfB-like"/>
    <property type="match status" value="1"/>
</dbReference>
<comment type="similarity">
    <text evidence="1">Belongs to the UPF0149 family.</text>
</comment>
<sequence>MIELKDYQQAQLLLEKHGIFVAPAEVHGTISGILACGLSIDDKEYLGLLSDVFNDGQAFGVELKGFLAELYKFVVERFNDPEHTFEVYLPNDDEALIDQANALVSWVSGFLLGFGLKQKDYGKLSADVKEVISDFSEITRLDTHFDETEEDKQAFHEVVEYIRVSALLCFAEMGREQGNGATSNTVH</sequence>
<organism evidence="2 3">
    <name type="scientific">Pseudoalteromonas luteoviolacea</name>
    <dbReference type="NCBI Taxonomy" id="43657"/>
    <lineage>
        <taxon>Bacteria</taxon>
        <taxon>Pseudomonadati</taxon>
        <taxon>Pseudomonadota</taxon>
        <taxon>Gammaproteobacteria</taxon>
        <taxon>Alteromonadales</taxon>
        <taxon>Pseudoalteromonadaceae</taxon>
        <taxon>Pseudoalteromonas</taxon>
    </lineage>
</organism>
<dbReference type="GO" id="GO:0005829">
    <property type="term" value="C:cytosol"/>
    <property type="evidence" value="ECO:0007669"/>
    <property type="project" value="TreeGrafter"/>
</dbReference>
<name>A0A0C1Q3J8_9GAMM</name>
<dbReference type="InterPro" id="IPR011978">
    <property type="entry name" value="YgfB-like"/>
</dbReference>
<dbReference type="InterPro" id="IPR036255">
    <property type="entry name" value="YgfB-like_sf"/>
</dbReference>
<evidence type="ECO:0000313" key="3">
    <source>
        <dbReference type="Proteomes" id="UP000031327"/>
    </source>
</evidence>
<proteinExistence type="inferred from homology"/>
<protein>
    <submittedName>
        <fullName evidence="2">Exported protein</fullName>
    </submittedName>
</protein>
<reference evidence="2 3" key="1">
    <citation type="submission" date="2014-12" db="EMBL/GenBank/DDBJ databases">
        <title>Draft Genome Sequence of Pseudoalteromonas luteoviolacea HI1.</title>
        <authorList>
            <person name="Asahina A.Y."/>
            <person name="Hadfield M.G."/>
        </authorList>
    </citation>
    <scope>NUCLEOTIDE SEQUENCE [LARGE SCALE GENOMIC DNA]</scope>
    <source>
        <strain evidence="2 3">HI1</strain>
    </source>
</reference>
<gene>
    <name evidence="2" type="ORF">JF50_25545</name>
</gene>
<dbReference type="Gene3D" id="1.20.120.740">
    <property type="entry name" value="YgfB uncharacterised protein family UPF0149, PF03695"/>
    <property type="match status" value="1"/>
</dbReference>